<accession>A0A0D0CFL7</accession>
<proteinExistence type="predicted"/>
<dbReference type="Proteomes" id="UP000054538">
    <property type="component" value="Unassembled WGS sequence"/>
</dbReference>
<protein>
    <submittedName>
        <fullName evidence="1">Uncharacterized protein</fullName>
    </submittedName>
</protein>
<dbReference type="EMBL" id="KN829071">
    <property type="protein sequence ID" value="KIK74208.1"/>
    <property type="molecule type" value="Genomic_DNA"/>
</dbReference>
<evidence type="ECO:0000313" key="1">
    <source>
        <dbReference type="EMBL" id="KIK74208.1"/>
    </source>
</evidence>
<organism evidence="1 2">
    <name type="scientific">Paxillus rubicundulus Ve08.2h10</name>
    <dbReference type="NCBI Taxonomy" id="930991"/>
    <lineage>
        <taxon>Eukaryota</taxon>
        <taxon>Fungi</taxon>
        <taxon>Dikarya</taxon>
        <taxon>Basidiomycota</taxon>
        <taxon>Agaricomycotina</taxon>
        <taxon>Agaricomycetes</taxon>
        <taxon>Agaricomycetidae</taxon>
        <taxon>Boletales</taxon>
        <taxon>Paxilineae</taxon>
        <taxon>Paxillaceae</taxon>
        <taxon>Paxillus</taxon>
    </lineage>
</organism>
<dbReference type="OrthoDB" id="3228476at2759"/>
<sequence>ELYDLEAQITADMQANLHDEPVPVPDYSNPFSVPKEVIFREAVGEAQQVGLLPDSPIFPATPWDLYVYDTHEDINVGFQKTKTLSIHLPPDVWMAWALTWAQGLTVMEHMLLAMFP</sequence>
<dbReference type="HOGENOM" id="CLU_2102730_0_0_1"/>
<keyword evidence="2" id="KW-1185">Reference proteome</keyword>
<reference evidence="2" key="2">
    <citation type="submission" date="2015-01" db="EMBL/GenBank/DDBJ databases">
        <title>Evolutionary Origins and Diversification of the Mycorrhizal Mutualists.</title>
        <authorList>
            <consortium name="DOE Joint Genome Institute"/>
            <consortium name="Mycorrhizal Genomics Consortium"/>
            <person name="Kohler A."/>
            <person name="Kuo A."/>
            <person name="Nagy L.G."/>
            <person name="Floudas D."/>
            <person name="Copeland A."/>
            <person name="Barry K.W."/>
            <person name="Cichocki N."/>
            <person name="Veneault-Fourrey C."/>
            <person name="LaButti K."/>
            <person name="Lindquist E.A."/>
            <person name="Lipzen A."/>
            <person name="Lundell T."/>
            <person name="Morin E."/>
            <person name="Murat C."/>
            <person name="Riley R."/>
            <person name="Ohm R."/>
            <person name="Sun H."/>
            <person name="Tunlid A."/>
            <person name="Henrissat B."/>
            <person name="Grigoriev I.V."/>
            <person name="Hibbett D.S."/>
            <person name="Martin F."/>
        </authorList>
    </citation>
    <scope>NUCLEOTIDE SEQUENCE [LARGE SCALE GENOMIC DNA]</scope>
    <source>
        <strain evidence="2">Ve08.2h10</strain>
    </source>
</reference>
<evidence type="ECO:0000313" key="2">
    <source>
        <dbReference type="Proteomes" id="UP000054538"/>
    </source>
</evidence>
<dbReference type="STRING" id="930991.A0A0D0CFL7"/>
<name>A0A0D0CFL7_9AGAM</name>
<dbReference type="InParanoid" id="A0A0D0CFL7"/>
<dbReference type="AlphaFoldDB" id="A0A0D0CFL7"/>
<reference evidence="1 2" key="1">
    <citation type="submission" date="2014-04" db="EMBL/GenBank/DDBJ databases">
        <authorList>
            <consortium name="DOE Joint Genome Institute"/>
            <person name="Kuo A."/>
            <person name="Kohler A."/>
            <person name="Jargeat P."/>
            <person name="Nagy L.G."/>
            <person name="Floudas D."/>
            <person name="Copeland A."/>
            <person name="Barry K.W."/>
            <person name="Cichocki N."/>
            <person name="Veneault-Fourrey C."/>
            <person name="LaButti K."/>
            <person name="Lindquist E.A."/>
            <person name="Lipzen A."/>
            <person name="Lundell T."/>
            <person name="Morin E."/>
            <person name="Murat C."/>
            <person name="Sun H."/>
            <person name="Tunlid A."/>
            <person name="Henrissat B."/>
            <person name="Grigoriev I.V."/>
            <person name="Hibbett D.S."/>
            <person name="Martin F."/>
            <person name="Nordberg H.P."/>
            <person name="Cantor M.N."/>
            <person name="Hua S.X."/>
        </authorList>
    </citation>
    <scope>NUCLEOTIDE SEQUENCE [LARGE SCALE GENOMIC DNA]</scope>
    <source>
        <strain evidence="1 2">Ve08.2h10</strain>
    </source>
</reference>
<gene>
    <name evidence="1" type="ORF">PAXRUDRAFT_176410</name>
</gene>
<feature type="non-terminal residue" evidence="1">
    <location>
        <position position="1"/>
    </location>
</feature>